<dbReference type="GO" id="GO:0003677">
    <property type="term" value="F:DNA binding"/>
    <property type="evidence" value="ECO:0007669"/>
    <property type="project" value="UniProtKB-UniRule"/>
</dbReference>
<dbReference type="InterPro" id="IPR021896">
    <property type="entry name" value="THAP9-like_HTH"/>
</dbReference>
<keyword evidence="1" id="KW-0479">Metal-binding</keyword>
<dbReference type="PROSITE" id="PS50950">
    <property type="entry name" value="ZF_THAP"/>
    <property type="match status" value="1"/>
</dbReference>
<feature type="domain" description="THAP-type" evidence="7">
    <location>
        <begin position="1"/>
        <end position="89"/>
    </location>
</feature>
<evidence type="ECO:0000256" key="5">
    <source>
        <dbReference type="PROSITE-ProRule" id="PRU00309"/>
    </source>
</evidence>
<evidence type="ECO:0000256" key="3">
    <source>
        <dbReference type="ARBA" id="ARBA00022833"/>
    </source>
</evidence>
<keyword evidence="2 5" id="KW-0863">Zinc-finger</keyword>
<keyword evidence="3" id="KW-0862">Zinc</keyword>
<gene>
    <name evidence="9" type="primary">THAP9</name>
</gene>
<dbReference type="Pfam" id="PF22824">
    <property type="entry name" value="THAP9_C"/>
    <property type="match status" value="1"/>
</dbReference>
<dbReference type="AlphaFoldDB" id="A0AA97JY77"/>
<dbReference type="InterPro" id="IPR048367">
    <property type="entry name" value="TNP-like_RNaseH_C"/>
</dbReference>
<dbReference type="SUPFAM" id="SSF57716">
    <property type="entry name" value="Glucocorticoid receptor-like (DNA-binding domain)"/>
    <property type="match status" value="1"/>
</dbReference>
<dbReference type="InterPro" id="IPR055035">
    <property type="entry name" value="THAP9_C"/>
</dbReference>
<dbReference type="InterPro" id="IPR048366">
    <property type="entry name" value="TNP-like_GBD"/>
</dbReference>
<dbReference type="Pfam" id="PF21789">
    <property type="entry name" value="TNP-like_RNaseH_C"/>
    <property type="match status" value="1"/>
</dbReference>
<dbReference type="GeneID" id="129336852"/>
<evidence type="ECO:0000256" key="4">
    <source>
        <dbReference type="ARBA" id="ARBA00023125"/>
    </source>
</evidence>
<dbReference type="SMART" id="SM00980">
    <property type="entry name" value="THAP"/>
    <property type="match status" value="1"/>
</dbReference>
<dbReference type="RefSeq" id="XP_054846202.1">
    <property type="nucleotide sequence ID" value="XM_054990227.1"/>
</dbReference>
<feature type="region of interest" description="Disordered" evidence="6">
    <location>
        <begin position="126"/>
        <end position="147"/>
    </location>
</feature>
<evidence type="ECO:0000256" key="1">
    <source>
        <dbReference type="ARBA" id="ARBA00022723"/>
    </source>
</evidence>
<evidence type="ECO:0000259" key="7">
    <source>
        <dbReference type="PROSITE" id="PS50950"/>
    </source>
</evidence>
<sequence>MTRSCSALGCATRDSGLSRERGISFHQFPVDALQRTRWIHAVNRVDPKSKKVWIPGPGAILCSKHFVETDFESYGMRRKLKKGAVPSVFQRKDSWSKCQKRISQTLVKHKQPFPDDSFTEEAVTNDHNYSLRSPERRPEQQRKMKDVLQLPEKTAAAQRRSLFHRQKKAVHVIKELVEKRLLSEDIAGLLQALFADLPWELSSKRPMTAYTGEMKQFACTLHLYSSKAYEYVRKRFPLPHPSSLTIWLSTDKATPGFSDSAFFHLQQRIESHTKAYQYCSLVMGSVALRNRLEWDLSTQQLAGFADLGSGPLDAGEAPAASESIIIMAVGVFASWRIPLGYFFAGWVSGHMLAQLLRQAVNKLSQLGITVLSVTSAATAHGVAAAKALGVLIEAGRIQCTFQHPPGSSRRIAYFFDACHLVKLIRNAFQSFSRLAFEDGTAEWQHVVALAALQEEKVVLDGDSLPGKLRKRPGYCLKLNQATQLFSDSVAGMLEHLELLGLPAFQDCKGTVKFVRLVSNLLEVFSSRNRHGKGLKGPVSAGTYAKVSRLLSEAKTTFVALQDSSRRRLLKGRWKLGFLGFLLNAESLKWLYLNYIHVDTVPSQSLLTFAFSLDHLEAFFQTLRQIYGISGNPTCTAFQAAYHKLLMCYSFPLGKLEDSLLGDTSTLDISLIRRRDLTLGAVRALYSTGIKQTGSLDNLPCLAPSFSLSVLSNALTELPVFTGGCSTTGLVAKKLAAALRCETCVAALFASEDRLDSDWRMKMVDGLSSPSECVQRIVKTSKRVLRTHTKLKGSIICLKQQQLSLEQKILRELSGQGPFFPDLSDHLFDGEMSVSNHYTKLLKKIVQGYLCLRAEQEQKWDLEGCWGAKEWKVFFSGHSSPPSACKHYLYHNKL</sequence>
<dbReference type="SMART" id="SM00692">
    <property type="entry name" value="DM3"/>
    <property type="match status" value="1"/>
</dbReference>
<dbReference type="PANTHER" id="PTHR47577">
    <property type="entry name" value="THAP DOMAIN-CONTAINING PROTEIN 6"/>
    <property type="match status" value="1"/>
</dbReference>
<keyword evidence="4 5" id="KW-0238">DNA-binding</keyword>
<evidence type="ECO:0000313" key="8">
    <source>
        <dbReference type="Proteomes" id="UP001190640"/>
    </source>
</evidence>
<dbReference type="Pfam" id="PF21788">
    <property type="entry name" value="TNP-like_GBD"/>
    <property type="match status" value="1"/>
</dbReference>
<dbReference type="KEGG" id="emc:129336852"/>
<dbReference type="GO" id="GO:0008270">
    <property type="term" value="F:zinc ion binding"/>
    <property type="evidence" value="ECO:0007669"/>
    <property type="project" value="UniProtKB-KW"/>
</dbReference>
<dbReference type="InterPro" id="IPR006612">
    <property type="entry name" value="THAP_Znf"/>
</dbReference>
<accession>A0AA97JY77</accession>
<dbReference type="Pfam" id="PF21787">
    <property type="entry name" value="TNP-like_RNaseH_N"/>
    <property type="match status" value="1"/>
</dbReference>
<reference evidence="9" key="1">
    <citation type="submission" date="2025-08" db="UniProtKB">
        <authorList>
            <consortium name="RefSeq"/>
        </authorList>
    </citation>
    <scope>IDENTIFICATION</scope>
    <source>
        <tissue evidence="9">Blood</tissue>
    </source>
</reference>
<dbReference type="PANTHER" id="PTHR47577:SF2">
    <property type="entry name" value="THAP DOMAIN CONTAINING 9"/>
    <property type="match status" value="1"/>
</dbReference>
<dbReference type="Pfam" id="PF05485">
    <property type="entry name" value="THAP"/>
    <property type="match status" value="1"/>
</dbReference>
<dbReference type="Proteomes" id="UP001190640">
    <property type="component" value="Chromosome 10"/>
</dbReference>
<protein>
    <submittedName>
        <fullName evidence="9">DNA transposase THAP9</fullName>
    </submittedName>
</protein>
<evidence type="ECO:0000256" key="6">
    <source>
        <dbReference type="SAM" id="MobiDB-lite"/>
    </source>
</evidence>
<dbReference type="CTD" id="79725"/>
<proteinExistence type="predicted"/>
<organism evidence="8 9">
    <name type="scientific">Eublepharis macularius</name>
    <name type="common">Leopard gecko</name>
    <name type="synonym">Cyrtodactylus macularius</name>
    <dbReference type="NCBI Taxonomy" id="481883"/>
    <lineage>
        <taxon>Eukaryota</taxon>
        <taxon>Metazoa</taxon>
        <taxon>Chordata</taxon>
        <taxon>Craniata</taxon>
        <taxon>Vertebrata</taxon>
        <taxon>Euteleostomi</taxon>
        <taxon>Lepidosauria</taxon>
        <taxon>Squamata</taxon>
        <taxon>Bifurcata</taxon>
        <taxon>Gekkota</taxon>
        <taxon>Eublepharidae</taxon>
        <taxon>Eublepharinae</taxon>
        <taxon>Eublepharis</taxon>
    </lineage>
</organism>
<feature type="compositionally biased region" description="Basic and acidic residues" evidence="6">
    <location>
        <begin position="133"/>
        <end position="146"/>
    </location>
</feature>
<evidence type="ECO:0000256" key="2">
    <source>
        <dbReference type="ARBA" id="ARBA00022771"/>
    </source>
</evidence>
<dbReference type="Pfam" id="PF12017">
    <property type="entry name" value="Tnp_P_element"/>
    <property type="match status" value="1"/>
</dbReference>
<name>A0AA97JY77_EUBMA</name>
<keyword evidence="8" id="KW-1185">Reference proteome</keyword>
<evidence type="ECO:0000313" key="9">
    <source>
        <dbReference type="RefSeq" id="XP_054846202.1"/>
    </source>
</evidence>
<dbReference type="InterPro" id="IPR048365">
    <property type="entry name" value="TNP-like_RNaseH_N"/>
</dbReference>